<dbReference type="EMBL" id="JAATOP010000003">
    <property type="protein sequence ID" value="NIY71902.1"/>
    <property type="molecule type" value="Genomic_DNA"/>
</dbReference>
<evidence type="ECO:0000256" key="1">
    <source>
        <dbReference type="SAM" id="MobiDB-lite"/>
    </source>
</evidence>
<feature type="region of interest" description="Disordered" evidence="1">
    <location>
        <begin position="164"/>
        <end position="187"/>
    </location>
</feature>
<dbReference type="Proteomes" id="UP000709466">
    <property type="component" value="Unassembled WGS sequence"/>
</dbReference>
<keyword evidence="3" id="KW-1185">Reference proteome</keyword>
<reference evidence="2 3" key="1">
    <citation type="submission" date="2020-03" db="EMBL/GenBank/DDBJ databases">
        <title>Bacterial isolates of synthetic phycosphere.</title>
        <authorList>
            <person name="Fu H."/>
            <person name="Moran M.A."/>
        </authorList>
    </citation>
    <scope>NUCLEOTIDE SEQUENCE [LARGE SCALE GENOMIC DNA]</scope>
    <source>
        <strain evidence="2 3">HF1</strain>
    </source>
</reference>
<dbReference type="RefSeq" id="WP_167637265.1">
    <property type="nucleotide sequence ID" value="NZ_JAATOP010000003.1"/>
</dbReference>
<protein>
    <submittedName>
        <fullName evidence="2">Uncharacterized protein</fullName>
    </submittedName>
</protein>
<evidence type="ECO:0000313" key="2">
    <source>
        <dbReference type="EMBL" id="NIY71902.1"/>
    </source>
</evidence>
<sequence>MKIDKSAETFLMTGRRDVEALLAAKLDPRHQEVELDAVGMRVPHPQHLKLVRIEPWARKALEGLDDLALLIIGWSIFCCEADDAGLVSPLMGHCVDEVLHPGRVAFDHFGKRITAHVGRTPLVIEDGIAIVVVGLYVFGQQVVDRRRGVASTVLEELDHHRRCSSSRSASSSRSMATKAAETAMMSS</sequence>
<comment type="caution">
    <text evidence="2">The sequence shown here is derived from an EMBL/GenBank/DDBJ whole genome shotgun (WGS) entry which is preliminary data.</text>
</comment>
<feature type="compositionally biased region" description="Low complexity" evidence="1">
    <location>
        <begin position="165"/>
        <end position="174"/>
    </location>
</feature>
<organism evidence="2 3">
    <name type="scientific">Marivivens donghaensis</name>
    <dbReference type="NCBI Taxonomy" id="1699413"/>
    <lineage>
        <taxon>Bacteria</taxon>
        <taxon>Pseudomonadati</taxon>
        <taxon>Pseudomonadota</taxon>
        <taxon>Alphaproteobacteria</taxon>
        <taxon>Rhodobacterales</taxon>
        <taxon>Paracoccaceae</taxon>
        <taxon>Marivivens group</taxon>
        <taxon>Marivivens</taxon>
    </lineage>
</organism>
<name>A0ABX0VUZ0_9RHOB</name>
<accession>A0ABX0VUZ0</accession>
<gene>
    <name evidence="2" type="ORF">HCZ30_05570</name>
</gene>
<proteinExistence type="predicted"/>
<evidence type="ECO:0000313" key="3">
    <source>
        <dbReference type="Proteomes" id="UP000709466"/>
    </source>
</evidence>